<feature type="region of interest" description="Disordered" evidence="1">
    <location>
        <begin position="46"/>
        <end position="68"/>
    </location>
</feature>
<comment type="caution">
    <text evidence="3">The sequence shown here is derived from an EMBL/GenBank/DDBJ whole genome shotgun (WGS) entry which is preliminary data.</text>
</comment>
<gene>
    <name evidence="3" type="ORF">G7Z17_g5116</name>
</gene>
<sequence>MERPTFSVLTILKNPMILMGLVSMGIFIGMPYLMDNMDPEMRAEFEAQQKKGPMAALSGGGGGASESPLGGFDMASYLAGSGKKDSGSGSASPSTGKGQGVKR</sequence>
<organism evidence="3 4">
    <name type="scientific">Cylindrodendrum hubeiense</name>
    <dbReference type="NCBI Taxonomy" id="595255"/>
    <lineage>
        <taxon>Eukaryota</taxon>
        <taxon>Fungi</taxon>
        <taxon>Dikarya</taxon>
        <taxon>Ascomycota</taxon>
        <taxon>Pezizomycotina</taxon>
        <taxon>Sordariomycetes</taxon>
        <taxon>Hypocreomycetidae</taxon>
        <taxon>Hypocreales</taxon>
        <taxon>Nectriaceae</taxon>
        <taxon>Cylindrodendrum</taxon>
    </lineage>
</organism>
<feature type="compositionally biased region" description="Low complexity" evidence="1">
    <location>
        <begin position="87"/>
        <end position="96"/>
    </location>
</feature>
<dbReference type="PANTHER" id="PTHR13605:SF4">
    <property type="entry name" value="ER MEMBRANE PROTEIN COMPLEX SUBUNIT 7"/>
    <property type="match status" value="1"/>
</dbReference>
<name>A0A9P5HHS3_9HYPO</name>
<feature type="region of interest" description="Disordered" evidence="1">
    <location>
        <begin position="81"/>
        <end position="103"/>
    </location>
</feature>
<proteinExistence type="predicted"/>
<dbReference type="AlphaFoldDB" id="A0A9P5HHS3"/>
<evidence type="ECO:0000256" key="1">
    <source>
        <dbReference type="SAM" id="MobiDB-lite"/>
    </source>
</evidence>
<dbReference type="EMBL" id="JAANBB010000080">
    <property type="protein sequence ID" value="KAF7551318.1"/>
    <property type="molecule type" value="Genomic_DNA"/>
</dbReference>
<evidence type="ECO:0000256" key="2">
    <source>
        <dbReference type="SAM" id="Phobius"/>
    </source>
</evidence>
<keyword evidence="2" id="KW-0812">Transmembrane</keyword>
<evidence type="ECO:0000313" key="4">
    <source>
        <dbReference type="Proteomes" id="UP000722485"/>
    </source>
</evidence>
<keyword evidence="4" id="KW-1185">Reference proteome</keyword>
<feature type="transmembrane region" description="Helical" evidence="2">
    <location>
        <begin position="16"/>
        <end position="34"/>
    </location>
</feature>
<dbReference type="PANTHER" id="PTHR13605">
    <property type="entry name" value="ER MEMBRANE PROTEIN COMPLEX SUBUNIT 7"/>
    <property type="match status" value="1"/>
</dbReference>
<reference evidence="3" key="1">
    <citation type="submission" date="2020-03" db="EMBL/GenBank/DDBJ databases">
        <title>Draft Genome Sequence of Cylindrodendrum hubeiense.</title>
        <authorList>
            <person name="Buettner E."/>
            <person name="Kellner H."/>
        </authorList>
    </citation>
    <scope>NUCLEOTIDE SEQUENCE</scope>
    <source>
        <strain evidence="3">IHI 201604</strain>
    </source>
</reference>
<evidence type="ECO:0008006" key="5">
    <source>
        <dbReference type="Google" id="ProtNLM"/>
    </source>
</evidence>
<protein>
    <recommendedName>
        <fullName evidence="5">ER membrane protein complex subunit 7 beta-sandwich domain-containing protein</fullName>
    </recommendedName>
</protein>
<keyword evidence="2" id="KW-1133">Transmembrane helix</keyword>
<accession>A0A9P5HHS3</accession>
<dbReference type="InterPro" id="IPR039163">
    <property type="entry name" value="EMC7"/>
</dbReference>
<dbReference type="GO" id="GO:0072546">
    <property type="term" value="C:EMC complex"/>
    <property type="evidence" value="ECO:0007669"/>
    <property type="project" value="TreeGrafter"/>
</dbReference>
<keyword evidence="2" id="KW-0472">Membrane</keyword>
<dbReference type="OrthoDB" id="27095at2759"/>
<evidence type="ECO:0000313" key="3">
    <source>
        <dbReference type="EMBL" id="KAF7551318.1"/>
    </source>
</evidence>
<dbReference type="Proteomes" id="UP000722485">
    <property type="component" value="Unassembled WGS sequence"/>
</dbReference>